<dbReference type="InterPro" id="IPR001940">
    <property type="entry name" value="Peptidase_S1C"/>
</dbReference>
<dbReference type="SUPFAM" id="SSF50156">
    <property type="entry name" value="PDZ domain-like"/>
    <property type="match status" value="2"/>
</dbReference>
<keyword evidence="13" id="KW-1185">Reference proteome</keyword>
<dbReference type="InterPro" id="IPR041489">
    <property type="entry name" value="PDZ_6"/>
</dbReference>
<evidence type="ECO:0000256" key="1">
    <source>
        <dbReference type="ARBA" id="ARBA00004418"/>
    </source>
</evidence>
<dbReference type="CDD" id="cd10839">
    <property type="entry name" value="cpPDZ1_DegP-like"/>
    <property type="match status" value="1"/>
</dbReference>
<keyword evidence="6" id="KW-0574">Periplasm</keyword>
<dbReference type="PANTHER" id="PTHR22939:SF129">
    <property type="entry name" value="SERINE PROTEASE HTRA2, MITOCHONDRIAL"/>
    <property type="match status" value="1"/>
</dbReference>
<accession>A4BDK8</accession>
<evidence type="ECO:0000256" key="2">
    <source>
        <dbReference type="ARBA" id="ARBA00010541"/>
    </source>
</evidence>
<evidence type="ECO:0000256" key="3">
    <source>
        <dbReference type="ARBA" id="ARBA00022670"/>
    </source>
</evidence>
<sequence>MQSHRSFYWNLHIMMQTLFRLPGRRCAAILASLLLVTPAFAVLPMTDSQGNPLPTLAPMLKSVNPAVVNIATYSTQRYDNNPLLNDPFFRYFFNIPDAQRAPQKRQQSAGSGVIVDAENGYVLTNFHVINGADEVQVQLIDGRSLQAAVMGTDPDLDIAVLKVNADNLTDVPFANSNALQVGDFVVAIGNPFGLGQTVTTGIVSALGRSGLGIEGFENFIQTDASINPGNSGGALVNLAGELVGINTAILAPSGGNVGIGFAIPVNMARATLEQILEFGEVRRGQIGIAAQDLTPDLRNAFGLPTGLRGVLIADVLDGSSASDAGLQPGDIVLSLDGQPVTSANQLQSILATTAIGRTIDLRYIRGQRERTVEVTLQDASTLLSLDDELHPLLEGVRFENNERGGVRVMNMAPTSRAAYAGLRPGDVVTAVNRRPVRDLSALNDALQSAGRELLLSIVRDNRSFYVVIR</sequence>
<dbReference type="InterPro" id="IPR001478">
    <property type="entry name" value="PDZ"/>
</dbReference>
<feature type="binding site" evidence="10">
    <location>
        <position position="157"/>
    </location>
    <ligand>
        <name>substrate</name>
    </ligand>
</feature>
<evidence type="ECO:0000256" key="5">
    <source>
        <dbReference type="ARBA" id="ARBA00022737"/>
    </source>
</evidence>
<keyword evidence="7" id="KW-0378">Hydrolase</keyword>
<gene>
    <name evidence="12" type="ORF">MED297_06369</name>
</gene>
<organism evidence="12 13">
    <name type="scientific">Reinekea blandensis MED297</name>
    <dbReference type="NCBI Taxonomy" id="314283"/>
    <lineage>
        <taxon>Bacteria</taxon>
        <taxon>Pseudomonadati</taxon>
        <taxon>Pseudomonadota</taxon>
        <taxon>Gammaproteobacteria</taxon>
        <taxon>Oceanospirillales</taxon>
        <taxon>Saccharospirillaceae</taxon>
        <taxon>Reinekea</taxon>
    </lineage>
</organism>
<dbReference type="Pfam" id="PF13180">
    <property type="entry name" value="PDZ_2"/>
    <property type="match status" value="1"/>
</dbReference>
<keyword evidence="5" id="KW-0677">Repeat</keyword>
<evidence type="ECO:0000256" key="6">
    <source>
        <dbReference type="ARBA" id="ARBA00022764"/>
    </source>
</evidence>
<dbReference type="PRINTS" id="PR00834">
    <property type="entry name" value="PROTEASES2C"/>
</dbReference>
<evidence type="ECO:0000256" key="7">
    <source>
        <dbReference type="ARBA" id="ARBA00022801"/>
    </source>
</evidence>
<dbReference type="FunFam" id="2.40.10.10:FF:000001">
    <property type="entry name" value="Periplasmic serine protease DegS"/>
    <property type="match status" value="1"/>
</dbReference>
<keyword evidence="8" id="KW-0720">Serine protease</keyword>
<comment type="subcellular location">
    <subcellularLocation>
        <location evidence="1">Periplasm</location>
    </subcellularLocation>
</comment>
<dbReference type="NCBIfam" id="TIGR02037">
    <property type="entry name" value="degP_htrA_DO"/>
    <property type="match status" value="1"/>
</dbReference>
<dbReference type="SUPFAM" id="SSF50494">
    <property type="entry name" value="Trypsin-like serine proteases"/>
    <property type="match status" value="1"/>
</dbReference>
<dbReference type="PROSITE" id="PS50106">
    <property type="entry name" value="PDZ"/>
    <property type="match status" value="2"/>
</dbReference>
<feature type="domain" description="PDZ" evidence="11">
    <location>
        <begin position="275"/>
        <end position="367"/>
    </location>
</feature>
<evidence type="ECO:0000256" key="9">
    <source>
        <dbReference type="PIRSR" id="PIRSR611782-1"/>
    </source>
</evidence>
<evidence type="ECO:0000313" key="13">
    <source>
        <dbReference type="Proteomes" id="UP000005953"/>
    </source>
</evidence>
<dbReference type="GO" id="GO:0006508">
    <property type="term" value="P:proteolysis"/>
    <property type="evidence" value="ECO:0007669"/>
    <property type="project" value="UniProtKB-KW"/>
</dbReference>
<dbReference type="SMART" id="SM00228">
    <property type="entry name" value="PDZ"/>
    <property type="match status" value="2"/>
</dbReference>
<evidence type="ECO:0000256" key="8">
    <source>
        <dbReference type="ARBA" id="ARBA00022825"/>
    </source>
</evidence>
<feature type="active site" description="Charge relay system" evidence="9">
    <location>
        <position position="127"/>
    </location>
</feature>
<dbReference type="Gene3D" id="2.40.10.120">
    <property type="match status" value="1"/>
</dbReference>
<dbReference type="InterPro" id="IPR036034">
    <property type="entry name" value="PDZ_sf"/>
</dbReference>
<evidence type="ECO:0000313" key="12">
    <source>
        <dbReference type="EMBL" id="EAR09952.1"/>
    </source>
</evidence>
<dbReference type="EMBL" id="AAOE01000007">
    <property type="protein sequence ID" value="EAR09952.1"/>
    <property type="molecule type" value="Genomic_DNA"/>
</dbReference>
<reference evidence="12 13" key="1">
    <citation type="submission" date="2006-02" db="EMBL/GenBank/DDBJ databases">
        <authorList>
            <person name="Pinhassi J."/>
            <person name="Pedros-Alio C."/>
            <person name="Ferriera S."/>
            <person name="Johnson J."/>
            <person name="Kravitz S."/>
            <person name="Halpern A."/>
            <person name="Remington K."/>
            <person name="Beeson K."/>
            <person name="Tran B."/>
            <person name="Rogers Y.-H."/>
            <person name="Friedman R."/>
            <person name="Venter J.C."/>
        </authorList>
    </citation>
    <scope>NUCLEOTIDE SEQUENCE [LARGE SCALE GENOMIC DNA]</scope>
    <source>
        <strain evidence="12 13">MED297</strain>
    </source>
</reference>
<feature type="binding site" evidence="10">
    <location>
        <begin position="229"/>
        <end position="231"/>
    </location>
    <ligand>
        <name>substrate</name>
    </ligand>
</feature>
<dbReference type="HOGENOM" id="CLU_020120_1_1_6"/>
<dbReference type="InterPro" id="IPR009003">
    <property type="entry name" value="Peptidase_S1_PA"/>
</dbReference>
<evidence type="ECO:0000256" key="10">
    <source>
        <dbReference type="PIRSR" id="PIRSR611782-2"/>
    </source>
</evidence>
<evidence type="ECO:0000259" key="11">
    <source>
        <dbReference type="PROSITE" id="PS50106"/>
    </source>
</evidence>
<keyword evidence="4" id="KW-0732">Signal</keyword>
<feature type="binding site" evidence="10">
    <location>
        <begin position="247"/>
        <end position="251"/>
    </location>
    <ligand>
        <name>substrate</name>
    </ligand>
</feature>
<protein>
    <submittedName>
        <fullName evidence="12">Trypsin-like serine protease, typically periplasmic, contain C-terminal PDZ domain</fullName>
    </submittedName>
</protein>
<dbReference type="PANTHER" id="PTHR22939">
    <property type="entry name" value="SERINE PROTEASE FAMILY S1C HTRA-RELATED"/>
    <property type="match status" value="1"/>
</dbReference>
<dbReference type="GO" id="GO:0042597">
    <property type="term" value="C:periplasmic space"/>
    <property type="evidence" value="ECO:0007669"/>
    <property type="project" value="UniProtKB-SubCell"/>
</dbReference>
<dbReference type="GO" id="GO:0004252">
    <property type="term" value="F:serine-type endopeptidase activity"/>
    <property type="evidence" value="ECO:0007669"/>
    <property type="project" value="InterPro"/>
</dbReference>
<dbReference type="Proteomes" id="UP000005953">
    <property type="component" value="Unassembled WGS sequence"/>
</dbReference>
<feature type="active site" description="Charge relay system" evidence="9">
    <location>
        <position position="231"/>
    </location>
</feature>
<proteinExistence type="inferred from homology"/>
<dbReference type="AlphaFoldDB" id="A4BDK8"/>
<dbReference type="Pfam" id="PF13365">
    <property type="entry name" value="Trypsin_2"/>
    <property type="match status" value="1"/>
</dbReference>
<keyword evidence="3 12" id="KW-0645">Protease</keyword>
<dbReference type="STRING" id="314283.MED297_06369"/>
<feature type="active site" description="Charge relay system" evidence="9">
    <location>
        <position position="157"/>
    </location>
</feature>
<dbReference type="Pfam" id="PF17820">
    <property type="entry name" value="PDZ_6"/>
    <property type="match status" value="1"/>
</dbReference>
<comment type="similarity">
    <text evidence="2">Belongs to the peptidase S1C family.</text>
</comment>
<dbReference type="InterPro" id="IPR011782">
    <property type="entry name" value="Pept_S1C_Do"/>
</dbReference>
<comment type="caution">
    <text evidence="12">The sequence shown here is derived from an EMBL/GenBank/DDBJ whole genome shotgun (WGS) entry which is preliminary data.</text>
</comment>
<name>A4BDK8_9GAMM</name>
<evidence type="ECO:0000256" key="4">
    <source>
        <dbReference type="ARBA" id="ARBA00022729"/>
    </source>
</evidence>
<feature type="domain" description="PDZ" evidence="11">
    <location>
        <begin position="382"/>
        <end position="461"/>
    </location>
</feature>
<dbReference type="Gene3D" id="2.30.42.10">
    <property type="match status" value="2"/>
</dbReference>
<feature type="binding site" evidence="10">
    <location>
        <position position="127"/>
    </location>
    <ligand>
        <name>substrate</name>
    </ligand>
</feature>